<dbReference type="Gene3D" id="2.40.40.10">
    <property type="entry name" value="RlpA-like domain"/>
    <property type="match status" value="1"/>
</dbReference>
<protein>
    <submittedName>
        <fullName evidence="3">5158_t:CDS:1</fullName>
    </submittedName>
</protein>
<proteinExistence type="predicted"/>
<dbReference type="PANTHER" id="PTHR31836">
    <property type="match status" value="1"/>
</dbReference>
<evidence type="ECO:0000256" key="2">
    <source>
        <dbReference type="SAM" id="Phobius"/>
    </source>
</evidence>
<reference evidence="3 4" key="1">
    <citation type="submission" date="2021-06" db="EMBL/GenBank/DDBJ databases">
        <authorList>
            <person name="Kallberg Y."/>
            <person name="Tangrot J."/>
            <person name="Rosling A."/>
        </authorList>
    </citation>
    <scope>NUCLEOTIDE SEQUENCE [LARGE SCALE GENOMIC DNA]</scope>
    <source>
        <strain evidence="3 4">120-4 pot B 10/14</strain>
    </source>
</reference>
<keyword evidence="2" id="KW-1133">Transmembrane helix</keyword>
<dbReference type="InterPro" id="IPR036908">
    <property type="entry name" value="RlpA-like_sf"/>
</dbReference>
<sequence>MHSNLLYNWFFFLTIFLCIIAFLSDLSIAGKLDSLDNELDSRSLTHLEKRQAFTGNVTYTDVESNGPNACGIPASNDGFFCAISGQRFSMSNCNQTIQITRGSNSVNVTVIDSCAECNINDLTITEAAFSQLADPSVGVIECTWSFVQ</sequence>
<evidence type="ECO:0000256" key="1">
    <source>
        <dbReference type="ARBA" id="ARBA00022729"/>
    </source>
</evidence>
<keyword evidence="2" id="KW-0812">Transmembrane</keyword>
<keyword evidence="4" id="KW-1185">Reference proteome</keyword>
<dbReference type="EMBL" id="CAJVQB010005710">
    <property type="protein sequence ID" value="CAG8668416.1"/>
    <property type="molecule type" value="Genomic_DNA"/>
</dbReference>
<keyword evidence="2" id="KW-0472">Membrane</keyword>
<dbReference type="CDD" id="cd22191">
    <property type="entry name" value="DPBB_RlpA_EXP_N-like"/>
    <property type="match status" value="1"/>
</dbReference>
<keyword evidence="1" id="KW-0732">Signal</keyword>
<evidence type="ECO:0000313" key="3">
    <source>
        <dbReference type="EMBL" id="CAG8668416.1"/>
    </source>
</evidence>
<dbReference type="SUPFAM" id="SSF50685">
    <property type="entry name" value="Barwin-like endoglucanases"/>
    <property type="match status" value="1"/>
</dbReference>
<name>A0ABN7USW1_GIGMA</name>
<accession>A0ABN7USW1</accession>
<dbReference type="InterPro" id="IPR051477">
    <property type="entry name" value="Expansin_CellWall"/>
</dbReference>
<organism evidence="3 4">
    <name type="scientific">Gigaspora margarita</name>
    <dbReference type="NCBI Taxonomy" id="4874"/>
    <lineage>
        <taxon>Eukaryota</taxon>
        <taxon>Fungi</taxon>
        <taxon>Fungi incertae sedis</taxon>
        <taxon>Mucoromycota</taxon>
        <taxon>Glomeromycotina</taxon>
        <taxon>Glomeromycetes</taxon>
        <taxon>Diversisporales</taxon>
        <taxon>Gigasporaceae</taxon>
        <taxon>Gigaspora</taxon>
    </lineage>
</organism>
<dbReference type="PANTHER" id="PTHR31836:SF28">
    <property type="entry name" value="SRCR DOMAIN-CONTAINING PROTEIN-RELATED"/>
    <property type="match status" value="1"/>
</dbReference>
<evidence type="ECO:0000313" key="4">
    <source>
        <dbReference type="Proteomes" id="UP000789901"/>
    </source>
</evidence>
<comment type="caution">
    <text evidence="3">The sequence shown here is derived from an EMBL/GenBank/DDBJ whole genome shotgun (WGS) entry which is preliminary data.</text>
</comment>
<feature type="transmembrane region" description="Helical" evidence="2">
    <location>
        <begin position="6"/>
        <end position="24"/>
    </location>
</feature>
<gene>
    <name evidence="3" type="ORF">GMARGA_LOCUS10281</name>
</gene>
<dbReference type="Proteomes" id="UP000789901">
    <property type="component" value="Unassembled WGS sequence"/>
</dbReference>